<evidence type="ECO:0000313" key="2">
    <source>
        <dbReference type="EMBL" id="KAE9600140.1"/>
    </source>
</evidence>
<accession>A0A6A4PF74</accession>
<protein>
    <submittedName>
        <fullName evidence="2">Uncharacterized protein</fullName>
    </submittedName>
</protein>
<feature type="transmembrane region" description="Helical" evidence="1">
    <location>
        <begin position="30"/>
        <end position="50"/>
    </location>
</feature>
<evidence type="ECO:0000313" key="3">
    <source>
        <dbReference type="Proteomes" id="UP000447434"/>
    </source>
</evidence>
<name>A0A6A4PF74_LUPAL</name>
<dbReference type="AlphaFoldDB" id="A0A6A4PF74"/>
<keyword evidence="3" id="KW-1185">Reference proteome</keyword>
<comment type="caution">
    <text evidence="2">The sequence shown here is derived from an EMBL/GenBank/DDBJ whole genome shotgun (WGS) entry which is preliminary data.</text>
</comment>
<organism evidence="2 3">
    <name type="scientific">Lupinus albus</name>
    <name type="common">White lupine</name>
    <name type="synonym">Lupinus termis</name>
    <dbReference type="NCBI Taxonomy" id="3870"/>
    <lineage>
        <taxon>Eukaryota</taxon>
        <taxon>Viridiplantae</taxon>
        <taxon>Streptophyta</taxon>
        <taxon>Embryophyta</taxon>
        <taxon>Tracheophyta</taxon>
        <taxon>Spermatophyta</taxon>
        <taxon>Magnoliopsida</taxon>
        <taxon>eudicotyledons</taxon>
        <taxon>Gunneridae</taxon>
        <taxon>Pentapetalae</taxon>
        <taxon>rosids</taxon>
        <taxon>fabids</taxon>
        <taxon>Fabales</taxon>
        <taxon>Fabaceae</taxon>
        <taxon>Papilionoideae</taxon>
        <taxon>50 kb inversion clade</taxon>
        <taxon>genistoids sensu lato</taxon>
        <taxon>core genistoids</taxon>
        <taxon>Genisteae</taxon>
        <taxon>Lupinus</taxon>
    </lineage>
</organism>
<gene>
    <name evidence="2" type="ORF">Lalb_Chr14g0369791</name>
</gene>
<keyword evidence="1" id="KW-0812">Transmembrane</keyword>
<keyword evidence="1" id="KW-0472">Membrane</keyword>
<reference evidence="3" key="1">
    <citation type="journal article" date="2020" name="Nat. Commun.">
        <title>Genome sequence of the cluster root forming white lupin.</title>
        <authorList>
            <person name="Hufnagel B."/>
            <person name="Marques A."/>
            <person name="Soriano A."/>
            <person name="Marques L."/>
            <person name="Divol F."/>
            <person name="Doumas P."/>
            <person name="Sallet E."/>
            <person name="Mancinotti D."/>
            <person name="Carrere S."/>
            <person name="Marande W."/>
            <person name="Arribat S."/>
            <person name="Keller J."/>
            <person name="Huneau C."/>
            <person name="Blein T."/>
            <person name="Aime D."/>
            <person name="Laguerre M."/>
            <person name="Taylor J."/>
            <person name="Schubert V."/>
            <person name="Nelson M."/>
            <person name="Geu-Flores F."/>
            <person name="Crespi M."/>
            <person name="Gallardo-Guerrero K."/>
            <person name="Delaux P.-M."/>
            <person name="Salse J."/>
            <person name="Berges H."/>
            <person name="Guyot R."/>
            <person name="Gouzy J."/>
            <person name="Peret B."/>
        </authorList>
    </citation>
    <scope>NUCLEOTIDE SEQUENCE [LARGE SCALE GENOMIC DNA]</scope>
    <source>
        <strain evidence="3">cv. Amiga</strain>
    </source>
</reference>
<proteinExistence type="predicted"/>
<sequence length="70" mass="8232">MRHSTFCGTLLMCTISPLFSTFTQSIKFINSFVSTNVVSFYNFFSIILNFTKRLKMLVLLTFYLVSFYIF</sequence>
<keyword evidence="1" id="KW-1133">Transmembrane helix</keyword>
<dbReference type="Proteomes" id="UP000447434">
    <property type="component" value="Chromosome 14"/>
</dbReference>
<dbReference type="EMBL" id="WOCE01000014">
    <property type="protein sequence ID" value="KAE9600140.1"/>
    <property type="molecule type" value="Genomic_DNA"/>
</dbReference>
<evidence type="ECO:0000256" key="1">
    <source>
        <dbReference type="SAM" id="Phobius"/>
    </source>
</evidence>